<dbReference type="Proteomes" id="UP000321903">
    <property type="component" value="Unassembled WGS sequence"/>
</dbReference>
<keyword evidence="2" id="KW-1185">Reference proteome</keyword>
<dbReference type="GO" id="GO:0032259">
    <property type="term" value="P:methylation"/>
    <property type="evidence" value="ECO:0007669"/>
    <property type="project" value="UniProtKB-KW"/>
</dbReference>
<proteinExistence type="predicted"/>
<dbReference type="Gene3D" id="3.40.50.150">
    <property type="entry name" value="Vaccinia Virus protein VP39"/>
    <property type="match status" value="1"/>
</dbReference>
<reference evidence="1 2" key="1">
    <citation type="submission" date="2019-08" db="EMBL/GenBank/DDBJ databases">
        <title>Genome sequence of Psychrobacter frigidicola ACAM304 (type strain).</title>
        <authorList>
            <person name="Bowman J.P."/>
        </authorList>
    </citation>
    <scope>NUCLEOTIDE SEQUENCE [LARGE SCALE GENOMIC DNA]</scope>
    <source>
        <strain evidence="1 2">ACAM 304</strain>
    </source>
</reference>
<dbReference type="AlphaFoldDB" id="A0A5C7A1K7"/>
<organism evidence="1 2">
    <name type="scientific">Psychrobacter frigidicola</name>
    <dbReference type="NCBI Taxonomy" id="45611"/>
    <lineage>
        <taxon>Bacteria</taxon>
        <taxon>Pseudomonadati</taxon>
        <taxon>Pseudomonadota</taxon>
        <taxon>Gammaproteobacteria</taxon>
        <taxon>Moraxellales</taxon>
        <taxon>Moraxellaceae</taxon>
        <taxon>Psychrobacter</taxon>
    </lineage>
</organism>
<keyword evidence="1" id="KW-0808">Transferase</keyword>
<dbReference type="Pfam" id="PF13489">
    <property type="entry name" value="Methyltransf_23"/>
    <property type="match status" value="1"/>
</dbReference>
<sequence>MNNATVFDALDTRKKTIARRFSDARDYNHHASIQQQVCQILINQIADTQQSSVLEVGAGTGLMTRLLIANIRSEQWIINELAGKQLPILQAILPSAKVKIGDAEAINLGKNHSLIISANAVQWFNDPLSFIQQSYNCLQSGGQLLFNTFTPNNFLQIKKLTGQGLDYPAVDEWKLELEDSGFEQVKLSIHRFELPFDNPYDVLKHMQLTGVSTNQTATSSNDTPFIWTKTRLQHFESDYWQQFSGQDKNDQPCVNLTYEVLMINAFK</sequence>
<dbReference type="GO" id="GO:0008168">
    <property type="term" value="F:methyltransferase activity"/>
    <property type="evidence" value="ECO:0007669"/>
    <property type="project" value="UniProtKB-KW"/>
</dbReference>
<dbReference type="EMBL" id="VORZ01000002">
    <property type="protein sequence ID" value="TXD96745.1"/>
    <property type="molecule type" value="Genomic_DNA"/>
</dbReference>
<dbReference type="SUPFAM" id="SSF53335">
    <property type="entry name" value="S-adenosyl-L-methionine-dependent methyltransferases"/>
    <property type="match status" value="1"/>
</dbReference>
<keyword evidence="1" id="KW-0489">Methyltransferase</keyword>
<name>A0A5C7A1K7_9GAMM</name>
<accession>A0A5C7A1K7</accession>
<dbReference type="RefSeq" id="WP_147223434.1">
    <property type="nucleotide sequence ID" value="NZ_CAJGYY010000001.1"/>
</dbReference>
<protein>
    <submittedName>
        <fullName evidence="1">Methyltransferase domain-containing protein</fullName>
    </submittedName>
</protein>
<dbReference type="CDD" id="cd02440">
    <property type="entry name" value="AdoMet_MTases"/>
    <property type="match status" value="1"/>
</dbReference>
<comment type="caution">
    <text evidence="1">The sequence shown here is derived from an EMBL/GenBank/DDBJ whole genome shotgun (WGS) entry which is preliminary data.</text>
</comment>
<gene>
    <name evidence="1" type="ORF">ES754_06790</name>
</gene>
<dbReference type="OrthoDB" id="9760689at2"/>
<dbReference type="InterPro" id="IPR029063">
    <property type="entry name" value="SAM-dependent_MTases_sf"/>
</dbReference>
<dbReference type="PANTHER" id="PTHR43861">
    <property type="entry name" value="TRANS-ACONITATE 2-METHYLTRANSFERASE-RELATED"/>
    <property type="match status" value="1"/>
</dbReference>
<evidence type="ECO:0000313" key="2">
    <source>
        <dbReference type="Proteomes" id="UP000321903"/>
    </source>
</evidence>
<evidence type="ECO:0000313" key="1">
    <source>
        <dbReference type="EMBL" id="TXD96745.1"/>
    </source>
</evidence>